<keyword evidence="7 12" id="KW-0067">ATP-binding</keyword>
<dbReference type="CDD" id="cd00082">
    <property type="entry name" value="HisKA"/>
    <property type="match status" value="1"/>
</dbReference>
<dbReference type="InterPro" id="IPR036890">
    <property type="entry name" value="HATPase_C_sf"/>
</dbReference>
<dbReference type="SMART" id="SM00388">
    <property type="entry name" value="HisKA"/>
    <property type="match status" value="1"/>
</dbReference>
<evidence type="ECO:0000256" key="8">
    <source>
        <dbReference type="ARBA" id="ARBA00023012"/>
    </source>
</evidence>
<dbReference type="SUPFAM" id="SSF55874">
    <property type="entry name" value="ATPase domain of HSP90 chaperone/DNA topoisomerase II/histidine kinase"/>
    <property type="match status" value="1"/>
</dbReference>
<name>A0A0B4XSD3_9GAMM</name>
<evidence type="ECO:0000313" key="12">
    <source>
        <dbReference type="EMBL" id="AJD50111.1"/>
    </source>
</evidence>
<dbReference type="PANTHER" id="PTHR43065">
    <property type="entry name" value="SENSOR HISTIDINE KINASE"/>
    <property type="match status" value="1"/>
</dbReference>
<organism evidence="12 13">
    <name type="scientific">Isoalcanivorax pacificus W11-5</name>
    <dbReference type="NCBI Taxonomy" id="391936"/>
    <lineage>
        <taxon>Bacteria</taxon>
        <taxon>Pseudomonadati</taxon>
        <taxon>Pseudomonadota</taxon>
        <taxon>Gammaproteobacteria</taxon>
        <taxon>Oceanospirillales</taxon>
        <taxon>Alcanivoracaceae</taxon>
        <taxon>Isoalcanivorax</taxon>
    </lineage>
</organism>
<comment type="catalytic activity">
    <reaction evidence="1">
        <text>ATP + protein L-histidine = ADP + protein N-phospho-L-histidine.</text>
        <dbReference type="EC" id="2.7.13.3"/>
    </reaction>
</comment>
<dbReference type="InterPro" id="IPR036097">
    <property type="entry name" value="HisK_dim/P_sf"/>
</dbReference>
<dbReference type="InterPro" id="IPR001789">
    <property type="entry name" value="Sig_transdc_resp-reg_receiver"/>
</dbReference>
<dbReference type="PANTHER" id="PTHR43065:SF10">
    <property type="entry name" value="PEROXIDE STRESS-ACTIVATED HISTIDINE KINASE MAK3"/>
    <property type="match status" value="1"/>
</dbReference>
<protein>
    <recommendedName>
        <fullName evidence="2">histidine kinase</fullName>
        <ecNumber evidence="2">2.7.13.3</ecNumber>
    </recommendedName>
</protein>
<dbReference type="InterPro" id="IPR003594">
    <property type="entry name" value="HATPase_dom"/>
</dbReference>
<keyword evidence="3 9" id="KW-0597">Phosphoprotein</keyword>
<keyword evidence="13" id="KW-1185">Reference proteome</keyword>
<dbReference type="SUPFAM" id="SSF52172">
    <property type="entry name" value="CheY-like"/>
    <property type="match status" value="1"/>
</dbReference>
<dbReference type="Gene3D" id="3.30.565.10">
    <property type="entry name" value="Histidine kinase-like ATPase, C-terminal domain"/>
    <property type="match status" value="1"/>
</dbReference>
<dbReference type="InterPro" id="IPR011006">
    <property type="entry name" value="CheY-like_superfamily"/>
</dbReference>
<dbReference type="RefSeq" id="WP_008734419.1">
    <property type="nucleotide sequence ID" value="NZ_CP004387.1"/>
</dbReference>
<gene>
    <name evidence="12" type="ORF">S7S_18495</name>
</gene>
<evidence type="ECO:0000259" key="11">
    <source>
        <dbReference type="PROSITE" id="PS50110"/>
    </source>
</evidence>
<evidence type="ECO:0000256" key="2">
    <source>
        <dbReference type="ARBA" id="ARBA00012438"/>
    </source>
</evidence>
<reference evidence="12 13" key="1">
    <citation type="journal article" date="2012" name="J. Bacteriol.">
        <title>Genome sequence of an alkane-degrading bacterium, Alcanivorax pacificus type strain W11-5, isolated from deep sea sediment.</title>
        <authorList>
            <person name="Lai Q."/>
            <person name="Shao Z."/>
        </authorList>
    </citation>
    <scope>NUCLEOTIDE SEQUENCE [LARGE SCALE GENOMIC DNA]</scope>
    <source>
        <strain evidence="12 13">W11-5</strain>
    </source>
</reference>
<dbReference type="Pfam" id="PF00512">
    <property type="entry name" value="HisKA"/>
    <property type="match status" value="1"/>
</dbReference>
<keyword evidence="4" id="KW-0808">Transferase</keyword>
<dbReference type="PRINTS" id="PR00344">
    <property type="entry name" value="BCTRLSENSOR"/>
</dbReference>
<dbReference type="PROSITE" id="PS50110">
    <property type="entry name" value="RESPONSE_REGULATORY"/>
    <property type="match status" value="1"/>
</dbReference>
<accession>A0A0B4XSD3</accession>
<dbReference type="Proteomes" id="UP000006764">
    <property type="component" value="Chromosome"/>
</dbReference>
<dbReference type="Gene3D" id="3.40.50.2300">
    <property type="match status" value="1"/>
</dbReference>
<dbReference type="STRING" id="391936.S7S_18495"/>
<evidence type="ECO:0000256" key="3">
    <source>
        <dbReference type="ARBA" id="ARBA00022553"/>
    </source>
</evidence>
<dbReference type="InterPro" id="IPR003661">
    <property type="entry name" value="HisK_dim/P_dom"/>
</dbReference>
<feature type="domain" description="Histidine kinase" evidence="10">
    <location>
        <begin position="155"/>
        <end position="387"/>
    </location>
</feature>
<dbReference type="EC" id="2.7.13.3" evidence="2"/>
<evidence type="ECO:0000256" key="9">
    <source>
        <dbReference type="PROSITE-ProRule" id="PRU00169"/>
    </source>
</evidence>
<sequence>MNQLQKEDPSTQPFILLIEDEDAITRLFLRTYSEFNLITVPNVSQAFEVLRERGDEIGVLLADHYLPDGTGVEVLAWARQKLPHAVRLLTTSHAHLSQAVAAVNDGGISGYIMKPWLLEELRAKLEQSLQSFTMRQREIELLAGKRETLMALAASIAHEMRTPLATIRMRADAIARHWPMLMELYHEALHNGRIETPMRPRRLQSMADSFDTIQQEVDRSNLVIDMLLASANAGQIDTATFAVYGINQCIHEALSHYPFEPGARALVHLEAAPDFDFFGSDVLVMFILYNLLKNALHAVRAAGKGDIHISLQRSIHGNEVHFRDTGLGIAPDAVKRVFDDFYSTKHNGTGVGLSFCRSAMRNMGGDIFCESVQGEYTLFRLRFPDCAHF</sequence>
<dbReference type="SUPFAM" id="SSF47384">
    <property type="entry name" value="Homodimeric domain of signal transducing histidine kinase"/>
    <property type="match status" value="1"/>
</dbReference>
<evidence type="ECO:0000313" key="13">
    <source>
        <dbReference type="Proteomes" id="UP000006764"/>
    </source>
</evidence>
<evidence type="ECO:0000259" key="10">
    <source>
        <dbReference type="PROSITE" id="PS50109"/>
    </source>
</evidence>
<feature type="domain" description="Response regulatory" evidence="11">
    <location>
        <begin position="14"/>
        <end position="129"/>
    </location>
</feature>
<dbReference type="SMART" id="SM00387">
    <property type="entry name" value="HATPase_c"/>
    <property type="match status" value="1"/>
</dbReference>
<dbReference type="Pfam" id="PF02518">
    <property type="entry name" value="HATPase_c"/>
    <property type="match status" value="1"/>
</dbReference>
<evidence type="ECO:0000256" key="5">
    <source>
        <dbReference type="ARBA" id="ARBA00022741"/>
    </source>
</evidence>
<proteinExistence type="predicted"/>
<dbReference type="GO" id="GO:0005524">
    <property type="term" value="F:ATP binding"/>
    <property type="evidence" value="ECO:0007669"/>
    <property type="project" value="UniProtKB-KW"/>
</dbReference>
<dbReference type="OrthoDB" id="9802066at2"/>
<dbReference type="InterPro" id="IPR004358">
    <property type="entry name" value="Sig_transdc_His_kin-like_C"/>
</dbReference>
<feature type="modified residue" description="4-aspartylphosphate" evidence="9">
    <location>
        <position position="63"/>
    </location>
</feature>
<dbReference type="PROSITE" id="PS50109">
    <property type="entry name" value="HIS_KIN"/>
    <property type="match status" value="1"/>
</dbReference>
<dbReference type="EMBL" id="CP004387">
    <property type="protein sequence ID" value="AJD50111.1"/>
    <property type="molecule type" value="Genomic_DNA"/>
</dbReference>
<dbReference type="Gene3D" id="1.10.287.130">
    <property type="match status" value="1"/>
</dbReference>
<evidence type="ECO:0000256" key="4">
    <source>
        <dbReference type="ARBA" id="ARBA00022679"/>
    </source>
</evidence>
<keyword evidence="6" id="KW-0418">Kinase</keyword>
<dbReference type="KEGG" id="apac:S7S_18495"/>
<keyword evidence="8" id="KW-0902">Two-component regulatory system</keyword>
<evidence type="ECO:0000256" key="1">
    <source>
        <dbReference type="ARBA" id="ARBA00000085"/>
    </source>
</evidence>
<dbReference type="GO" id="GO:0000155">
    <property type="term" value="F:phosphorelay sensor kinase activity"/>
    <property type="evidence" value="ECO:0007669"/>
    <property type="project" value="InterPro"/>
</dbReference>
<dbReference type="HOGENOM" id="CLU_000445_114_72_6"/>
<keyword evidence="5" id="KW-0547">Nucleotide-binding</keyword>
<dbReference type="InterPro" id="IPR005467">
    <property type="entry name" value="His_kinase_dom"/>
</dbReference>
<evidence type="ECO:0000256" key="7">
    <source>
        <dbReference type="ARBA" id="ARBA00022840"/>
    </source>
</evidence>
<dbReference type="Pfam" id="PF00072">
    <property type="entry name" value="Response_reg"/>
    <property type="match status" value="1"/>
</dbReference>
<dbReference type="SMART" id="SM00448">
    <property type="entry name" value="REC"/>
    <property type="match status" value="1"/>
</dbReference>
<evidence type="ECO:0000256" key="6">
    <source>
        <dbReference type="ARBA" id="ARBA00022777"/>
    </source>
</evidence>
<dbReference type="AlphaFoldDB" id="A0A0B4XSD3"/>